<dbReference type="Gramene" id="OE9A046800T1">
    <property type="protein sequence ID" value="OE9A046800C1"/>
    <property type="gene ID" value="OE9A046800"/>
</dbReference>
<feature type="signal peptide" evidence="2">
    <location>
        <begin position="1"/>
        <end position="24"/>
    </location>
</feature>
<dbReference type="AlphaFoldDB" id="A0A8S0PT03"/>
<dbReference type="Proteomes" id="UP000594638">
    <property type="component" value="Unassembled WGS sequence"/>
</dbReference>
<name>A0A8S0PT03_OLEEU</name>
<organism evidence="3 4">
    <name type="scientific">Olea europaea subsp. europaea</name>
    <dbReference type="NCBI Taxonomy" id="158383"/>
    <lineage>
        <taxon>Eukaryota</taxon>
        <taxon>Viridiplantae</taxon>
        <taxon>Streptophyta</taxon>
        <taxon>Embryophyta</taxon>
        <taxon>Tracheophyta</taxon>
        <taxon>Spermatophyta</taxon>
        <taxon>Magnoliopsida</taxon>
        <taxon>eudicotyledons</taxon>
        <taxon>Gunneridae</taxon>
        <taxon>Pentapetalae</taxon>
        <taxon>asterids</taxon>
        <taxon>lamiids</taxon>
        <taxon>Lamiales</taxon>
        <taxon>Oleaceae</taxon>
        <taxon>Oleeae</taxon>
        <taxon>Olea</taxon>
    </lineage>
</organism>
<accession>A0A8S0PT03</accession>
<sequence length="185" mass="20076">MQWREGGRVRNLCFPLLLSRTVGAGMIGDGRITGEDALVNDGCSDRQWVRWREGGRVHNLCFQLLLSRTVGVGMIGDGRITGEDALVNDGCGGGREGGEKKAHMCTYNASRDTHFGFCCDTEGKNAHEVYPVIYPSSQIENFGSDIKDYEGENIKLPNPSDNSSASNLPTNISTKKLFVTGPCSA</sequence>
<feature type="chain" id="PRO_5035778245" evidence="2">
    <location>
        <begin position="25"/>
        <end position="185"/>
    </location>
</feature>
<gene>
    <name evidence="3" type="ORF">OLEA9_A046800</name>
</gene>
<keyword evidence="2" id="KW-0732">Signal</keyword>
<reference evidence="3 4" key="1">
    <citation type="submission" date="2019-12" db="EMBL/GenBank/DDBJ databases">
        <authorList>
            <person name="Alioto T."/>
            <person name="Alioto T."/>
            <person name="Gomez Garrido J."/>
        </authorList>
    </citation>
    <scope>NUCLEOTIDE SEQUENCE [LARGE SCALE GENOMIC DNA]</scope>
</reference>
<comment type="caution">
    <text evidence="3">The sequence shown here is derived from an EMBL/GenBank/DDBJ whole genome shotgun (WGS) entry which is preliminary data.</text>
</comment>
<evidence type="ECO:0000313" key="4">
    <source>
        <dbReference type="Proteomes" id="UP000594638"/>
    </source>
</evidence>
<feature type="compositionally biased region" description="Polar residues" evidence="1">
    <location>
        <begin position="159"/>
        <end position="169"/>
    </location>
</feature>
<evidence type="ECO:0000256" key="1">
    <source>
        <dbReference type="SAM" id="MobiDB-lite"/>
    </source>
</evidence>
<feature type="region of interest" description="Disordered" evidence="1">
    <location>
        <begin position="150"/>
        <end position="169"/>
    </location>
</feature>
<evidence type="ECO:0000313" key="3">
    <source>
        <dbReference type="EMBL" id="CAA2957509.1"/>
    </source>
</evidence>
<keyword evidence="4" id="KW-1185">Reference proteome</keyword>
<proteinExistence type="predicted"/>
<dbReference type="EMBL" id="CACTIH010000226">
    <property type="protein sequence ID" value="CAA2957509.1"/>
    <property type="molecule type" value="Genomic_DNA"/>
</dbReference>
<protein>
    <submittedName>
        <fullName evidence="3">Organelle RRM domain-containing 1, chloroplastic isoform X2</fullName>
    </submittedName>
</protein>
<evidence type="ECO:0000256" key="2">
    <source>
        <dbReference type="SAM" id="SignalP"/>
    </source>
</evidence>